<dbReference type="InterPro" id="IPR035903">
    <property type="entry name" value="HesB-like_dom_sf"/>
</dbReference>
<protein>
    <recommendedName>
        <fullName evidence="1">Core domain-containing protein</fullName>
    </recommendedName>
</protein>
<feature type="domain" description="Core" evidence="1">
    <location>
        <begin position="19"/>
        <end position="102"/>
    </location>
</feature>
<evidence type="ECO:0000313" key="2">
    <source>
        <dbReference type="EMBL" id="OUR99903.1"/>
    </source>
</evidence>
<name>A0A1Y5FCQ4_9BACT</name>
<dbReference type="InterPro" id="IPR000361">
    <property type="entry name" value="ATAP_core_dom"/>
</dbReference>
<dbReference type="Gene3D" id="2.60.300.12">
    <property type="entry name" value="HesB-like domain"/>
    <property type="match status" value="1"/>
</dbReference>
<gene>
    <name evidence="2" type="ORF">A9Q84_02415</name>
</gene>
<reference evidence="3" key="1">
    <citation type="journal article" date="2017" name="Proc. Natl. Acad. Sci. U.S.A.">
        <title>Simulation of Deepwater Horizon oil plume reveals substrate specialization within a complex community of hydrocarbon-degraders.</title>
        <authorList>
            <person name="Hu P."/>
            <person name="Dubinsky E.A."/>
            <person name="Probst A.J."/>
            <person name="Wang J."/>
            <person name="Sieber C.M.K."/>
            <person name="Tom L.M."/>
            <person name="Gardinali P."/>
            <person name="Banfield J.F."/>
            <person name="Atlas R.M."/>
            <person name="Andersen G.L."/>
        </authorList>
    </citation>
    <scope>NUCLEOTIDE SEQUENCE [LARGE SCALE GENOMIC DNA]</scope>
</reference>
<evidence type="ECO:0000259" key="1">
    <source>
        <dbReference type="Pfam" id="PF01521"/>
    </source>
</evidence>
<dbReference type="SUPFAM" id="SSF89360">
    <property type="entry name" value="HesB-like domain"/>
    <property type="match status" value="1"/>
</dbReference>
<organism evidence="2 3">
    <name type="scientific">Halobacteriovorax marinus</name>
    <dbReference type="NCBI Taxonomy" id="97084"/>
    <lineage>
        <taxon>Bacteria</taxon>
        <taxon>Pseudomonadati</taxon>
        <taxon>Bdellovibrionota</taxon>
        <taxon>Bacteriovoracia</taxon>
        <taxon>Bacteriovoracales</taxon>
        <taxon>Halobacteriovoraceae</taxon>
        <taxon>Halobacteriovorax</taxon>
    </lineage>
</organism>
<sequence>MAFMENKINPELVNKPVVYFTERAQEQLELILNNDFTLAGKYFRILVSGKGCDGFTYSAGFTDIKDDDFQVKIENGDGEITILLDPFAAFYLQETSVDFIQDFEKDIEGFVITNHLQKKYSGKFWRKSPEKTPPLLG</sequence>
<dbReference type="EMBL" id="MAAO01000002">
    <property type="protein sequence ID" value="OUR99903.1"/>
    <property type="molecule type" value="Genomic_DNA"/>
</dbReference>
<comment type="caution">
    <text evidence="2">The sequence shown here is derived from an EMBL/GenBank/DDBJ whole genome shotgun (WGS) entry which is preliminary data.</text>
</comment>
<dbReference type="Pfam" id="PF01521">
    <property type="entry name" value="Fe-S_biosyn"/>
    <property type="match status" value="1"/>
</dbReference>
<dbReference type="Proteomes" id="UP000196531">
    <property type="component" value="Unassembled WGS sequence"/>
</dbReference>
<proteinExistence type="predicted"/>
<evidence type="ECO:0000313" key="3">
    <source>
        <dbReference type="Proteomes" id="UP000196531"/>
    </source>
</evidence>
<accession>A0A1Y5FCQ4</accession>
<dbReference type="AlphaFoldDB" id="A0A1Y5FCQ4"/>